<feature type="domain" description="Mannosylglycerate hydrolase MGH1-like glycoside hydrolase" evidence="2">
    <location>
        <begin position="263"/>
        <end position="568"/>
    </location>
</feature>
<accession>A0A2W2EFX5</accession>
<feature type="domain" description="Putative glycogen debranching enzyme N-terminal" evidence="1">
    <location>
        <begin position="20"/>
        <end position="189"/>
    </location>
</feature>
<dbReference type="Pfam" id="PF14742">
    <property type="entry name" value="GDE_N_bis"/>
    <property type="match status" value="1"/>
</dbReference>
<dbReference type="SUPFAM" id="SSF48208">
    <property type="entry name" value="Six-hairpin glycosidases"/>
    <property type="match status" value="1"/>
</dbReference>
<sequence>MRDRRLQPLLHDLVSTVLAPTTALSGADGQIRPAGVQGLFHADARVLSQATLAIDGREPEPIGHAVSGPGSSRFVSLARWLGDRTPDPTVRVDRVRRVTPGAMDEEITLASTAADPFSCTVTVALSCDLAPIEVVKSGGATVPLARESGGGLAWRSGDTRVTVSGGAYADGGLRWEVTVAPGERVTLRWGVRVTDPKAVVTAPAGPREWSRPEIEADDARLVRLARQSLDDLEALRLAESAAPQDTFLGAGVPWFLTLFGRDSIWAARMLLPLGTELAASTLRVLARHQGAKVDATSGEAPGKIMHELRRGEFAVEGNDLRLPATYYGTIDATPLWIALLHDAWRWGMPESQVGALLPALESALGWLADHGDADGDGFLEYIDTSGSGLANQGWKDSGDAVRFHDGGRAEPPIALVEVQGYAYEAAVAGAALLEAFGRPGADRWRDYAGRLAERFRERFWLDAGHPALALDRDKRPVDALTSNIGHLLGTGILTPAEELRIARTLEDPSMSGSFGLRTMSTRDAGFSPLSYHCGSVWAHDTAIVISGLARSGHGGLAARLADGLLSAAEGFAYRLPELHAGDDRALMGHALPYPAACRPQAWSAAAAVAIVHAAVGLHPDVPAGRAVLRPLPGAPLGALSVRGLRVAGASVNATVDPSGTAHVTGLPAGVTLRQG</sequence>
<dbReference type="InterPro" id="IPR054491">
    <property type="entry name" value="MGH1-like_GH"/>
</dbReference>
<evidence type="ECO:0000313" key="4">
    <source>
        <dbReference type="Proteomes" id="UP000249304"/>
    </source>
</evidence>
<dbReference type="EMBL" id="POUD01000004">
    <property type="protein sequence ID" value="PZG23172.1"/>
    <property type="molecule type" value="Genomic_DNA"/>
</dbReference>
<dbReference type="Proteomes" id="UP000249304">
    <property type="component" value="Unassembled WGS sequence"/>
</dbReference>
<evidence type="ECO:0000259" key="1">
    <source>
        <dbReference type="Pfam" id="PF14742"/>
    </source>
</evidence>
<dbReference type="OrthoDB" id="9759959at2"/>
<dbReference type="AlphaFoldDB" id="A0A2W2EFX5"/>
<evidence type="ECO:0000313" key="3">
    <source>
        <dbReference type="EMBL" id="PZG23172.1"/>
    </source>
</evidence>
<dbReference type="Gene3D" id="1.50.10.10">
    <property type="match status" value="1"/>
</dbReference>
<proteinExistence type="predicted"/>
<name>A0A2W2EFX5_9ACTN</name>
<evidence type="ECO:0000259" key="2">
    <source>
        <dbReference type="Pfam" id="PF22422"/>
    </source>
</evidence>
<dbReference type="InterPro" id="IPR008928">
    <property type="entry name" value="6-hairpin_glycosidase_sf"/>
</dbReference>
<dbReference type="GO" id="GO:0005975">
    <property type="term" value="P:carbohydrate metabolic process"/>
    <property type="evidence" value="ECO:0007669"/>
    <property type="project" value="InterPro"/>
</dbReference>
<dbReference type="Pfam" id="PF22422">
    <property type="entry name" value="MGH1-like_GH"/>
    <property type="match status" value="1"/>
</dbReference>
<reference evidence="3 4" key="1">
    <citation type="submission" date="2018-01" db="EMBL/GenBank/DDBJ databases">
        <title>Draft genome sequence of Nonomuraea sp. KC333.</title>
        <authorList>
            <person name="Sahin N."/>
            <person name="Saygin H."/>
            <person name="Ay H."/>
        </authorList>
    </citation>
    <scope>NUCLEOTIDE SEQUENCE [LARGE SCALE GENOMIC DNA]</scope>
    <source>
        <strain evidence="3 4">KC333</strain>
    </source>
</reference>
<dbReference type="InterPro" id="IPR032856">
    <property type="entry name" value="GDE_N_bis"/>
</dbReference>
<keyword evidence="4" id="KW-1185">Reference proteome</keyword>
<comment type="caution">
    <text evidence="3">The sequence shown here is derived from an EMBL/GenBank/DDBJ whole genome shotgun (WGS) entry which is preliminary data.</text>
</comment>
<gene>
    <name evidence="3" type="ORF">C1J01_01870</name>
</gene>
<protein>
    <submittedName>
        <fullName evidence="3">Amylo-alpha-1,6-glucosidase</fullName>
    </submittedName>
</protein>
<dbReference type="InterPro" id="IPR012341">
    <property type="entry name" value="6hp_glycosidase-like_sf"/>
</dbReference>
<organism evidence="3 4">
    <name type="scientific">Nonomuraea aridisoli</name>
    <dbReference type="NCBI Taxonomy" id="2070368"/>
    <lineage>
        <taxon>Bacteria</taxon>
        <taxon>Bacillati</taxon>
        <taxon>Actinomycetota</taxon>
        <taxon>Actinomycetes</taxon>
        <taxon>Streptosporangiales</taxon>
        <taxon>Streptosporangiaceae</taxon>
        <taxon>Nonomuraea</taxon>
    </lineage>
</organism>